<dbReference type="AlphaFoldDB" id="A0A5B7TLD7"/>
<evidence type="ECO:0000313" key="3">
    <source>
        <dbReference type="Proteomes" id="UP000306229"/>
    </source>
</evidence>
<gene>
    <name evidence="2" type="ORF">FF125_03255</name>
</gene>
<dbReference type="OrthoDB" id="1122048at2"/>
<dbReference type="RefSeq" id="WP_138948432.1">
    <property type="nucleotide sequence ID" value="NZ_CP040749.1"/>
</dbReference>
<evidence type="ECO:0008006" key="4">
    <source>
        <dbReference type="Google" id="ProtNLM"/>
    </source>
</evidence>
<dbReference type="KEGG" id="fbe:FF125_03255"/>
<reference evidence="2 3" key="1">
    <citation type="submission" date="2019-05" db="EMBL/GenBank/DDBJ databases">
        <title>Algicella ahnfeltiae gen. nov., sp. nov., a novel marine bacterium of the family Flavobacteriaceae isolated from a red alga.</title>
        <authorList>
            <person name="Nedashkovskaya O.I."/>
            <person name="Kukhlevskiy A.D."/>
            <person name="Kim S.-G."/>
            <person name="Zhukova N.V."/>
            <person name="Mikhailov V.V."/>
        </authorList>
    </citation>
    <scope>NUCLEOTIDE SEQUENCE [LARGE SCALE GENOMIC DNA]</scope>
    <source>
        <strain evidence="2 3">10Alg115</strain>
    </source>
</reference>
<proteinExistence type="predicted"/>
<evidence type="ECO:0000313" key="2">
    <source>
        <dbReference type="EMBL" id="QCX37499.1"/>
    </source>
</evidence>
<dbReference type="EMBL" id="CP040749">
    <property type="protein sequence ID" value="QCX37499.1"/>
    <property type="molecule type" value="Genomic_DNA"/>
</dbReference>
<keyword evidence="3" id="KW-1185">Reference proteome</keyword>
<organism evidence="2 3">
    <name type="scientific">Aureibaculum algae</name>
    <dbReference type="NCBI Taxonomy" id="2584122"/>
    <lineage>
        <taxon>Bacteria</taxon>
        <taxon>Pseudomonadati</taxon>
        <taxon>Bacteroidota</taxon>
        <taxon>Flavobacteriia</taxon>
        <taxon>Flavobacteriales</taxon>
        <taxon>Flavobacteriaceae</taxon>
        <taxon>Aureibaculum</taxon>
    </lineage>
</organism>
<sequence>MKNVIKNSLVLVVLFATMISYANEIVTNENDDVTNVTLNDVTEGSVLSIKDMNGLVLYKETIQINGNYSKKFDLTALPDGNYIFELDKEFQVNLIPFDVNKSKVVFDKENESIFFKPAVVNNGGLLTIHKTILDSEFLGLSIFYENGDLVYSEKIENDQIFNKVYDFSSSIAGKYRVVLSNKEMSFEKEIKI</sequence>
<evidence type="ECO:0000256" key="1">
    <source>
        <dbReference type="SAM" id="SignalP"/>
    </source>
</evidence>
<name>A0A5B7TLD7_9FLAO</name>
<protein>
    <recommendedName>
        <fullName evidence="4">T9SS C-terminal target domain-containing protein</fullName>
    </recommendedName>
</protein>
<accession>A0A5B7TLD7</accession>
<feature type="signal peptide" evidence="1">
    <location>
        <begin position="1"/>
        <end position="22"/>
    </location>
</feature>
<keyword evidence="1" id="KW-0732">Signal</keyword>
<feature type="chain" id="PRO_5023138613" description="T9SS C-terminal target domain-containing protein" evidence="1">
    <location>
        <begin position="23"/>
        <end position="192"/>
    </location>
</feature>
<dbReference type="Proteomes" id="UP000306229">
    <property type="component" value="Chromosome"/>
</dbReference>